<sequence>MSGIGVKFDAQASIRYPSDWDVVIKQSPEEKAAWIREAVRRRLIEENLIGCDEPNYSHEMMNSSKNTSNTLHPSKNTNVFKSLFGFFTKTQVQKKLEIAAQAFSAHQSQGSMK</sequence>
<evidence type="ECO:0000313" key="4">
    <source>
        <dbReference type="Proteomes" id="UP001595455"/>
    </source>
</evidence>
<comment type="caution">
    <text evidence="2">The sequence shown here is derived from an EMBL/GenBank/DDBJ whole genome shotgun (WGS) entry which is preliminary data.</text>
</comment>
<protein>
    <submittedName>
        <fullName evidence="2">Uncharacterized protein</fullName>
    </submittedName>
</protein>
<dbReference type="EMBL" id="JBHRSF010000129">
    <property type="protein sequence ID" value="MFC2997380.1"/>
    <property type="molecule type" value="Genomic_DNA"/>
</dbReference>
<dbReference type="Proteomes" id="UP001595455">
    <property type="component" value="Unassembled WGS sequence"/>
</dbReference>
<evidence type="ECO:0000313" key="2">
    <source>
        <dbReference type="EMBL" id="RFC81331.1"/>
    </source>
</evidence>
<dbReference type="AlphaFoldDB" id="A0A371YIN4"/>
<reference evidence="2 3" key="2">
    <citation type="submission" date="2018-08" db="EMBL/GenBank/DDBJ databases">
        <title>The draft genome of Acinetobacter sichuanensis strain WCHAc060041.</title>
        <authorList>
            <person name="Qin J."/>
            <person name="Feng Y."/>
            <person name="Zong Z."/>
        </authorList>
    </citation>
    <scope>NUCLEOTIDE SEQUENCE [LARGE SCALE GENOMIC DNA]</scope>
    <source>
        <strain evidence="2 3">WCHAc060041</strain>
    </source>
</reference>
<name>A0A371YIN4_9GAMM</name>
<reference evidence="4" key="3">
    <citation type="journal article" date="2019" name="Int. J. Syst. Evol. Microbiol.">
        <title>The Global Catalogue of Microorganisms (GCM) 10K type strain sequencing project: providing services to taxonomists for standard genome sequencing and annotation.</title>
        <authorList>
            <consortium name="The Broad Institute Genomics Platform"/>
            <consortium name="The Broad Institute Genome Sequencing Center for Infectious Disease"/>
            <person name="Wu L."/>
            <person name="Ma J."/>
        </authorList>
    </citation>
    <scope>NUCLEOTIDE SEQUENCE [LARGE SCALE GENOMIC DNA]</scope>
    <source>
        <strain evidence="4">KCTC 62575</strain>
    </source>
</reference>
<keyword evidence="4" id="KW-1185">Reference proteome</keyword>
<organism evidence="2 3">
    <name type="scientific">Acinetobacter sichuanensis</name>
    <dbReference type="NCBI Taxonomy" id="2136183"/>
    <lineage>
        <taxon>Bacteria</taxon>
        <taxon>Pseudomonadati</taxon>
        <taxon>Pseudomonadota</taxon>
        <taxon>Gammaproteobacteria</taxon>
        <taxon>Moraxellales</taxon>
        <taxon>Moraxellaceae</taxon>
        <taxon>Acinetobacter</taxon>
    </lineage>
</organism>
<dbReference type="RefSeq" id="WP_107010283.1">
    <property type="nucleotide sequence ID" value="NZ_JBHRSF010000129.1"/>
</dbReference>
<proteinExistence type="predicted"/>
<gene>
    <name evidence="1" type="ORF">ACFODO_19465</name>
    <name evidence="2" type="ORF">C9E89_022460</name>
</gene>
<reference evidence="1" key="1">
    <citation type="journal article" date="2014" name="Int. J. Syst. Evol. Microbiol.">
        <title>Complete genome of a new Firmicutes species belonging to the dominant human colonic microbiota ('Ruminococcus bicirculans') reveals two chromosomes and a selective capacity to utilize plant glucans.</title>
        <authorList>
            <consortium name="NISC Comparative Sequencing Program"/>
            <person name="Wegmann U."/>
            <person name="Louis P."/>
            <person name="Goesmann A."/>
            <person name="Henrissat B."/>
            <person name="Duncan S.H."/>
            <person name="Flint H.J."/>
        </authorList>
    </citation>
    <scope>NUCLEOTIDE SEQUENCE</scope>
    <source>
        <strain evidence="1">KCTC 62575</strain>
    </source>
</reference>
<evidence type="ECO:0000313" key="1">
    <source>
        <dbReference type="EMBL" id="MFC2997380.1"/>
    </source>
</evidence>
<accession>A0A371YIN4</accession>
<reference evidence="1" key="4">
    <citation type="submission" date="2024-09" db="EMBL/GenBank/DDBJ databases">
        <authorList>
            <person name="Sun Q."/>
            <person name="Mori K."/>
        </authorList>
    </citation>
    <scope>NUCLEOTIDE SEQUENCE</scope>
    <source>
        <strain evidence="1">KCTC 62575</strain>
    </source>
</reference>
<dbReference type="EMBL" id="PYIX02000136">
    <property type="protein sequence ID" value="RFC81331.1"/>
    <property type="molecule type" value="Genomic_DNA"/>
</dbReference>
<evidence type="ECO:0000313" key="3">
    <source>
        <dbReference type="Proteomes" id="UP000240957"/>
    </source>
</evidence>
<dbReference type="Proteomes" id="UP000240957">
    <property type="component" value="Unassembled WGS sequence"/>
</dbReference>